<dbReference type="PROSITE" id="PS51257">
    <property type="entry name" value="PROKAR_LIPOPROTEIN"/>
    <property type="match status" value="1"/>
</dbReference>
<name>A0A316GBC0_9RHOB</name>
<keyword evidence="3" id="KW-1185">Reference proteome</keyword>
<dbReference type="AlphaFoldDB" id="A0A316GBC0"/>
<organism evidence="2 3">
    <name type="scientific">Silicimonas algicola</name>
    <dbReference type="NCBI Taxonomy" id="1826607"/>
    <lineage>
        <taxon>Bacteria</taxon>
        <taxon>Pseudomonadati</taxon>
        <taxon>Pseudomonadota</taxon>
        <taxon>Alphaproteobacteria</taxon>
        <taxon>Rhodobacterales</taxon>
        <taxon>Paracoccaceae</taxon>
    </lineage>
</organism>
<sequence length="125" mass="13438">MAERTADSRTTVLVLSGCGLIGLSCREALDRAGFRILGAGRSASAAAATRFTDWRILDLASASPRDWSDLLGGVDVVVNAAGPRDRGDPLPSAYHRLYRLWFAFGFPAFAAVLAILWLMLTKPSL</sequence>
<dbReference type="Proteomes" id="UP000245390">
    <property type="component" value="Unassembled WGS sequence"/>
</dbReference>
<dbReference type="EMBL" id="QGGV01000001">
    <property type="protein sequence ID" value="PWK58269.1"/>
    <property type="molecule type" value="Genomic_DNA"/>
</dbReference>
<evidence type="ECO:0000313" key="2">
    <source>
        <dbReference type="EMBL" id="PWK58269.1"/>
    </source>
</evidence>
<reference evidence="2 3" key="1">
    <citation type="submission" date="2018-05" db="EMBL/GenBank/DDBJ databases">
        <title>Genomic Encyclopedia of Type Strains, Phase IV (KMG-IV): sequencing the most valuable type-strain genomes for metagenomic binning, comparative biology and taxonomic classification.</title>
        <authorList>
            <person name="Goeker M."/>
        </authorList>
    </citation>
    <scope>NUCLEOTIDE SEQUENCE [LARGE SCALE GENOMIC DNA]</scope>
    <source>
        <strain evidence="2 3">DSM 103371</strain>
    </source>
</reference>
<proteinExistence type="predicted"/>
<accession>A0A316GBC0</accession>
<protein>
    <submittedName>
        <fullName evidence="2">Putative integral membrane protein DUF2269</fullName>
    </submittedName>
</protein>
<dbReference type="InterPro" id="IPR018729">
    <property type="entry name" value="DUF2269_transmembrane"/>
</dbReference>
<dbReference type="RefSeq" id="WP_241239771.1">
    <property type="nucleotide sequence ID" value="NZ_CP034588.1"/>
</dbReference>
<feature type="transmembrane region" description="Helical" evidence="1">
    <location>
        <begin position="100"/>
        <end position="120"/>
    </location>
</feature>
<keyword evidence="1" id="KW-0812">Transmembrane</keyword>
<evidence type="ECO:0000313" key="3">
    <source>
        <dbReference type="Proteomes" id="UP000245390"/>
    </source>
</evidence>
<dbReference type="InterPro" id="IPR036291">
    <property type="entry name" value="NAD(P)-bd_dom_sf"/>
</dbReference>
<dbReference type="SUPFAM" id="SSF51735">
    <property type="entry name" value="NAD(P)-binding Rossmann-fold domains"/>
    <property type="match status" value="1"/>
</dbReference>
<gene>
    <name evidence="2" type="ORF">C8D95_10174</name>
</gene>
<keyword evidence="1" id="KW-1133">Transmembrane helix</keyword>
<dbReference type="Gene3D" id="3.40.50.720">
    <property type="entry name" value="NAD(P)-binding Rossmann-like Domain"/>
    <property type="match status" value="1"/>
</dbReference>
<evidence type="ECO:0000256" key="1">
    <source>
        <dbReference type="SAM" id="Phobius"/>
    </source>
</evidence>
<dbReference type="Pfam" id="PF10027">
    <property type="entry name" value="DUF2269"/>
    <property type="match status" value="1"/>
</dbReference>
<keyword evidence="1" id="KW-0472">Membrane</keyword>
<comment type="caution">
    <text evidence="2">The sequence shown here is derived from an EMBL/GenBank/DDBJ whole genome shotgun (WGS) entry which is preliminary data.</text>
</comment>